<organism evidence="4 5">
    <name type="scientific">Entotheonella factor</name>
    <dbReference type="NCBI Taxonomy" id="1429438"/>
    <lineage>
        <taxon>Bacteria</taxon>
        <taxon>Pseudomonadati</taxon>
        <taxon>Nitrospinota/Tectimicrobiota group</taxon>
        <taxon>Candidatus Tectimicrobiota</taxon>
        <taxon>Candidatus Entotheonellia</taxon>
        <taxon>Candidatus Entotheonellales</taxon>
        <taxon>Candidatus Entotheonellaceae</taxon>
        <taxon>Candidatus Entotheonella</taxon>
    </lineage>
</organism>
<reference evidence="4 5" key="1">
    <citation type="journal article" date="2014" name="Nature">
        <title>An environmental bacterial taxon with a large and distinct metabolic repertoire.</title>
        <authorList>
            <person name="Wilson M.C."/>
            <person name="Mori T."/>
            <person name="Ruckert C."/>
            <person name="Uria A.R."/>
            <person name="Helf M.J."/>
            <person name="Takada K."/>
            <person name="Gernert C."/>
            <person name="Steffens U.A."/>
            <person name="Heycke N."/>
            <person name="Schmitt S."/>
            <person name="Rinke C."/>
            <person name="Helfrich E.J."/>
            <person name="Brachmann A.O."/>
            <person name="Gurgui C."/>
            <person name="Wakimoto T."/>
            <person name="Kracht M."/>
            <person name="Crusemann M."/>
            <person name="Hentschel U."/>
            <person name="Abe I."/>
            <person name="Matsunaga S."/>
            <person name="Kalinowski J."/>
            <person name="Takeyama H."/>
            <person name="Piel J."/>
        </authorList>
    </citation>
    <scope>NUCLEOTIDE SEQUENCE [LARGE SCALE GENOMIC DNA]</scope>
    <source>
        <strain evidence="5">TSY1</strain>
    </source>
</reference>
<keyword evidence="2" id="KW-0472">Membrane</keyword>
<feature type="transmembrane region" description="Helical" evidence="2">
    <location>
        <begin position="31"/>
        <end position="46"/>
    </location>
</feature>
<dbReference type="Pfam" id="PF01841">
    <property type="entry name" value="Transglut_core"/>
    <property type="match status" value="1"/>
</dbReference>
<dbReference type="Gene3D" id="3.10.620.30">
    <property type="match status" value="1"/>
</dbReference>
<feature type="transmembrane region" description="Helical" evidence="2">
    <location>
        <begin position="123"/>
        <end position="143"/>
    </location>
</feature>
<feature type="transmembrane region" description="Helical" evidence="2">
    <location>
        <begin position="9"/>
        <end position="25"/>
    </location>
</feature>
<proteinExistence type="predicted"/>
<gene>
    <name evidence="4" type="ORF">ETSY1_04320</name>
</gene>
<dbReference type="PATRIC" id="fig|1429438.4.peg.1014"/>
<keyword evidence="2" id="KW-1133">Transmembrane helix</keyword>
<dbReference type="PANTHER" id="PTHR42736:SF1">
    <property type="entry name" value="PROTEIN-GLUTAMINE GAMMA-GLUTAMYLTRANSFERASE"/>
    <property type="match status" value="1"/>
</dbReference>
<dbReference type="SMART" id="SM00460">
    <property type="entry name" value="TGc"/>
    <property type="match status" value="1"/>
</dbReference>
<sequence>MISAAHRPSAWLLAPAAVTLALLSFAHRDTVFPSICFLGIVGSYFHSRRVSLPKRHPWLASIIICAALFLFCLLYYWTWLLSGEGISYFHRFWYKPWLVSTGAMLQATVLLWAWHLPSRPTGLIFACMGLIAISSGNILPTSYGIVNLYALFGGTCLLSLFALSGAFNCGWDQPFREQCRQSIVVLAYIAIIGAGTWYISASVQHISQRLDTLHADFMSGSHYRDTIGAGHEIRIAHQRDVKLSRRVVATLSGSQSPVYLRTQVMTQYQHHRWTPSSVPPPEPLRTRTSQDTSHREMRLHVNLRGAVPLPYGVTQVRIPEPLSCRQSAGSVVHCSPASLLKSYSFASHAPQTPIPYGIGFAMPAPHTEPSLSALSQSLQDALSGPETVLSQLRPIARRIAGADATHALAAAQHIQQYFRQHFSYSLRVKLSPERDPIVDFVQNRRPAYCEYFASGMALMLRSLGIPARVAGGFLVWEYNALLKQWIVRQRDAHAWVEVYDDIGQRWVGFDATPAFRQERFSRTGLIGFLHQSRAWVELQARAIVKQIYQIDFIAWFIRLRQLRTWFGPIAARSLVLAALIVSAYWLWRRFYPSIYQWWKQLRWPVRRRSSRAQDPLPSEAQQHFDHIAILLQQWGLPILPTETLEEYLERLSSRAYEPPGGPAFIDLLTDFSHAYHQLRFRPWPIGPEARQLFFQEKLLIIRHTTSQLQQMQRDLPSAQSMSPPL</sequence>
<dbReference type="HOGENOM" id="CLU_014384_0_0_7"/>
<feature type="transmembrane region" description="Helical" evidence="2">
    <location>
        <begin position="97"/>
        <end position="116"/>
    </location>
</feature>
<feature type="domain" description="Transglutaminase-like" evidence="3">
    <location>
        <begin position="441"/>
        <end position="513"/>
    </location>
</feature>
<dbReference type="InterPro" id="IPR038765">
    <property type="entry name" value="Papain-like_cys_pep_sf"/>
</dbReference>
<name>W4LXY4_ENTF1</name>
<evidence type="ECO:0000256" key="1">
    <source>
        <dbReference type="SAM" id="MobiDB-lite"/>
    </source>
</evidence>
<feature type="transmembrane region" description="Helical" evidence="2">
    <location>
        <begin position="149"/>
        <end position="171"/>
    </location>
</feature>
<comment type="caution">
    <text evidence="4">The sequence shown here is derived from an EMBL/GenBank/DDBJ whole genome shotgun (WGS) entry which is preliminary data.</text>
</comment>
<dbReference type="AlphaFoldDB" id="W4LXY4"/>
<keyword evidence="2" id="KW-0812">Transmembrane</keyword>
<evidence type="ECO:0000313" key="4">
    <source>
        <dbReference type="EMBL" id="ETX02242.1"/>
    </source>
</evidence>
<evidence type="ECO:0000313" key="5">
    <source>
        <dbReference type="Proteomes" id="UP000019141"/>
    </source>
</evidence>
<evidence type="ECO:0000256" key="2">
    <source>
        <dbReference type="SAM" id="Phobius"/>
    </source>
</evidence>
<protein>
    <recommendedName>
        <fullName evidence="3">Transglutaminase-like domain-containing protein</fullName>
    </recommendedName>
</protein>
<accession>W4LXY4</accession>
<dbReference type="InterPro" id="IPR052901">
    <property type="entry name" value="Bact_TGase-like"/>
</dbReference>
<feature type="transmembrane region" description="Helical" evidence="2">
    <location>
        <begin position="58"/>
        <end position="77"/>
    </location>
</feature>
<keyword evidence="5" id="KW-1185">Reference proteome</keyword>
<feature type="transmembrane region" description="Helical" evidence="2">
    <location>
        <begin position="183"/>
        <end position="200"/>
    </location>
</feature>
<dbReference type="PANTHER" id="PTHR42736">
    <property type="entry name" value="PROTEIN-GLUTAMINE GAMMA-GLUTAMYLTRANSFERASE"/>
    <property type="match status" value="1"/>
</dbReference>
<dbReference type="InterPro" id="IPR002931">
    <property type="entry name" value="Transglutaminase-like"/>
</dbReference>
<dbReference type="SUPFAM" id="SSF54001">
    <property type="entry name" value="Cysteine proteinases"/>
    <property type="match status" value="1"/>
</dbReference>
<evidence type="ECO:0000259" key="3">
    <source>
        <dbReference type="SMART" id="SM00460"/>
    </source>
</evidence>
<feature type="region of interest" description="Disordered" evidence="1">
    <location>
        <begin position="272"/>
        <end position="295"/>
    </location>
</feature>
<dbReference type="Proteomes" id="UP000019141">
    <property type="component" value="Unassembled WGS sequence"/>
</dbReference>
<dbReference type="EMBL" id="AZHW01000165">
    <property type="protein sequence ID" value="ETX02242.1"/>
    <property type="molecule type" value="Genomic_DNA"/>
</dbReference>
<feature type="transmembrane region" description="Helical" evidence="2">
    <location>
        <begin position="565"/>
        <end position="587"/>
    </location>
</feature>